<dbReference type="Gene3D" id="3.80.10.10">
    <property type="entry name" value="Ribonuclease Inhibitor"/>
    <property type="match status" value="1"/>
</dbReference>
<name>A0ABD3G1M3_9STRA</name>
<proteinExistence type="predicted"/>
<sequence length="1064" mass="116509">MQSTQILLAVFLLSGWSNYVRAISPASSALSCDSVALGSQTATKWTVRCITEASAIPSSAYFNPSLVKNYIVNSGTSVEPSESDLHLSSAFSEVDTLISSSITTFSLLAASGFTPDIPVTIVPTALAELSALQTLHLEGIPVADSKLHLVLPTSIQQISIINCGLDNFSLEFADGSAVTDSGMSFIDLRENDLDAIPQFIFELPSGISTIDLRSNKVDLSAETSTRKKQLTEWIEADILQLDSASLASLTPSSQEEKNTSTTTASDNTTHSSTAPISPSSGSNENVAAKSEGSSMDVIPVTILSIGIPALVAVGIMLAFVVKKRRRMQDRDTDAILDLPHPFDKTSRDRSETSGHFTAIESELSRSRMSSGEGHQFEDRDSCVIVPISPTDMDQTHHRSTSASADYADLRSPQEMYKKQPMKRQILRREDRNSLELLSTYSTASATAIQNRIAARTALRSALESLLSHPSAPLTVNAYQYSFNTGIQIEESPLAFFIDCRLAGRISEDTAADPAPLGQLVLKIFIEEDADLAGRESYALSCLQHDELTRAFAPRLFDDALEYELEVDTVKLSCCILVLDKPSCTSLQTHLTTSREPLELQICRVVSALRALHVRGLVHGAFHTDSLVACSPDGRLKFWGLEHASRAGHKIPCPDSDLLTVCEAECIAPELATLVLEETPSSRTSPSLDIWSLGVLLLKLYAAGRPLVEFKGCSSPLHVFERLSASDEASKCFFSRSIAQFVSNDDMKELLAHCLHRTSASRPSVEAISKHKLFQAKEREVSRPTTVKSAVVPRMLSAIIEEKPTMDSSISSEPEREASGKEQEVRPCEEVAPEPLPPSLWLFLPPKELETDLTSAFSIDQWVAKLTQLQQQRADELRFPLVFMCESCESDAVPCSISASTKYGASVPSSLLPLVMALVRETMLFLEARAISSGGLNIGEASGLEGPQQWKELRVFYSALERMELATVNPVNEVELAPMEKQLKTRDQAQAQEVLDKLIGLIFCEEKREYVRNLLDALVSDEDLVFRAERSSWAALRRCDVSTERSSALSRTRWLCSHHAPQESV</sequence>
<dbReference type="PANTHER" id="PTHR12984">
    <property type="entry name" value="SCY1-RELATED S/T PROTEIN KINASE-LIKE"/>
    <property type="match status" value="1"/>
</dbReference>
<dbReference type="Proteomes" id="UP001632037">
    <property type="component" value="Unassembled WGS sequence"/>
</dbReference>
<evidence type="ECO:0000256" key="3">
    <source>
        <dbReference type="SAM" id="SignalP"/>
    </source>
</evidence>
<feature type="region of interest" description="Disordered" evidence="1">
    <location>
        <begin position="249"/>
        <end position="288"/>
    </location>
</feature>
<feature type="compositionally biased region" description="Low complexity" evidence="1">
    <location>
        <begin position="259"/>
        <end position="282"/>
    </location>
</feature>
<feature type="region of interest" description="Disordered" evidence="1">
    <location>
        <begin position="336"/>
        <end position="377"/>
    </location>
</feature>
<dbReference type="PANTHER" id="PTHR12984:SF6">
    <property type="entry name" value="SCY1-LIKE PROTEIN 2"/>
    <property type="match status" value="1"/>
</dbReference>
<feature type="chain" id="PRO_5044820332" description="Protein kinase domain-containing protein" evidence="3">
    <location>
        <begin position="23"/>
        <end position="1064"/>
    </location>
</feature>
<evidence type="ECO:0000313" key="5">
    <source>
        <dbReference type="EMBL" id="KAL3672546.1"/>
    </source>
</evidence>
<comment type="caution">
    <text evidence="5">The sequence shown here is derived from an EMBL/GenBank/DDBJ whole genome shotgun (WGS) entry which is preliminary data.</text>
</comment>
<feature type="transmembrane region" description="Helical" evidence="2">
    <location>
        <begin position="297"/>
        <end position="321"/>
    </location>
</feature>
<dbReference type="EMBL" id="JBIMZQ010000003">
    <property type="protein sequence ID" value="KAL3672546.1"/>
    <property type="molecule type" value="Genomic_DNA"/>
</dbReference>
<dbReference type="InterPro" id="IPR000719">
    <property type="entry name" value="Prot_kinase_dom"/>
</dbReference>
<dbReference type="InterPro" id="IPR051177">
    <property type="entry name" value="CIK-Related_Protein"/>
</dbReference>
<feature type="region of interest" description="Disordered" evidence="1">
    <location>
        <begin position="802"/>
        <end position="831"/>
    </location>
</feature>
<evidence type="ECO:0000256" key="1">
    <source>
        <dbReference type="SAM" id="MobiDB-lite"/>
    </source>
</evidence>
<dbReference type="PROSITE" id="PS50011">
    <property type="entry name" value="PROTEIN_KINASE_DOM"/>
    <property type="match status" value="1"/>
</dbReference>
<evidence type="ECO:0000259" key="4">
    <source>
        <dbReference type="PROSITE" id="PS50011"/>
    </source>
</evidence>
<reference evidence="5 6" key="1">
    <citation type="submission" date="2024-09" db="EMBL/GenBank/DDBJ databases">
        <title>Genome sequencing and assembly of Phytophthora oleae, isolate VK10A, causative agent of rot of olive drupes.</title>
        <authorList>
            <person name="Conti Taguali S."/>
            <person name="Riolo M."/>
            <person name="La Spada F."/>
            <person name="Cacciola S.O."/>
            <person name="Dionisio G."/>
        </authorList>
    </citation>
    <scope>NUCLEOTIDE SEQUENCE [LARGE SCALE GENOMIC DNA]</scope>
    <source>
        <strain evidence="5 6">VK10A</strain>
    </source>
</reference>
<feature type="signal peptide" evidence="3">
    <location>
        <begin position="1"/>
        <end position="22"/>
    </location>
</feature>
<keyword evidence="6" id="KW-1185">Reference proteome</keyword>
<accession>A0ABD3G1M3</accession>
<dbReference type="SUPFAM" id="SSF56112">
    <property type="entry name" value="Protein kinase-like (PK-like)"/>
    <property type="match status" value="1"/>
</dbReference>
<evidence type="ECO:0000313" key="6">
    <source>
        <dbReference type="Proteomes" id="UP001632037"/>
    </source>
</evidence>
<dbReference type="Gene3D" id="1.10.510.10">
    <property type="entry name" value="Transferase(Phosphotransferase) domain 1"/>
    <property type="match status" value="1"/>
</dbReference>
<feature type="domain" description="Protein kinase" evidence="4">
    <location>
        <begin position="482"/>
        <end position="773"/>
    </location>
</feature>
<evidence type="ECO:0000256" key="2">
    <source>
        <dbReference type="SAM" id="Phobius"/>
    </source>
</evidence>
<organism evidence="5 6">
    <name type="scientific">Phytophthora oleae</name>
    <dbReference type="NCBI Taxonomy" id="2107226"/>
    <lineage>
        <taxon>Eukaryota</taxon>
        <taxon>Sar</taxon>
        <taxon>Stramenopiles</taxon>
        <taxon>Oomycota</taxon>
        <taxon>Peronosporomycetes</taxon>
        <taxon>Peronosporales</taxon>
        <taxon>Peronosporaceae</taxon>
        <taxon>Phytophthora</taxon>
    </lineage>
</organism>
<keyword evidence="2" id="KW-0472">Membrane</keyword>
<dbReference type="InterPro" id="IPR011009">
    <property type="entry name" value="Kinase-like_dom_sf"/>
</dbReference>
<dbReference type="SMART" id="SM00220">
    <property type="entry name" value="S_TKc"/>
    <property type="match status" value="1"/>
</dbReference>
<dbReference type="Pfam" id="PF00069">
    <property type="entry name" value="Pkinase"/>
    <property type="match status" value="1"/>
</dbReference>
<dbReference type="SUPFAM" id="SSF52058">
    <property type="entry name" value="L domain-like"/>
    <property type="match status" value="1"/>
</dbReference>
<protein>
    <recommendedName>
        <fullName evidence="4">Protein kinase domain-containing protein</fullName>
    </recommendedName>
</protein>
<feature type="compositionally biased region" description="Basic and acidic residues" evidence="1">
    <location>
        <begin position="340"/>
        <end position="352"/>
    </location>
</feature>
<keyword evidence="2" id="KW-0812">Transmembrane</keyword>
<dbReference type="AlphaFoldDB" id="A0ABD3G1M3"/>
<keyword evidence="2" id="KW-1133">Transmembrane helix</keyword>
<gene>
    <name evidence="5" type="ORF">V7S43_001843</name>
</gene>
<dbReference type="InterPro" id="IPR032675">
    <property type="entry name" value="LRR_dom_sf"/>
</dbReference>
<feature type="compositionally biased region" description="Basic and acidic residues" evidence="1">
    <location>
        <begin position="812"/>
        <end position="828"/>
    </location>
</feature>
<keyword evidence="3" id="KW-0732">Signal</keyword>